<dbReference type="RefSeq" id="WP_085486346.1">
    <property type="nucleotide sequence ID" value="NZ_FXAT01000006.1"/>
</dbReference>
<dbReference type="AlphaFoldDB" id="A0A1X7LK52"/>
<keyword evidence="2" id="KW-0560">Oxidoreductase</keyword>
<dbReference type="PANTHER" id="PTHR42760:SF115">
    <property type="entry name" value="3-OXOACYL-[ACYL-CARRIER-PROTEIN] REDUCTASE FABG"/>
    <property type="match status" value="1"/>
</dbReference>
<dbReference type="SMART" id="SM00822">
    <property type="entry name" value="PKS_KR"/>
    <property type="match status" value="1"/>
</dbReference>
<dbReference type="PRINTS" id="PR00081">
    <property type="entry name" value="GDHRDH"/>
</dbReference>
<dbReference type="GO" id="GO:0016616">
    <property type="term" value="F:oxidoreductase activity, acting on the CH-OH group of donors, NAD or NADP as acceptor"/>
    <property type="evidence" value="ECO:0007669"/>
    <property type="project" value="TreeGrafter"/>
</dbReference>
<dbReference type="SUPFAM" id="SSF51735">
    <property type="entry name" value="NAD(P)-binding Rossmann-fold domains"/>
    <property type="match status" value="1"/>
</dbReference>
<dbReference type="PANTHER" id="PTHR42760">
    <property type="entry name" value="SHORT-CHAIN DEHYDROGENASES/REDUCTASES FAMILY MEMBER"/>
    <property type="match status" value="1"/>
</dbReference>
<dbReference type="Pfam" id="PF13561">
    <property type="entry name" value="adh_short_C2"/>
    <property type="match status" value="1"/>
</dbReference>
<dbReference type="Gene3D" id="3.40.50.720">
    <property type="entry name" value="NAD(P)-binding Rossmann-like Domain"/>
    <property type="match status" value="1"/>
</dbReference>
<evidence type="ECO:0000313" key="4">
    <source>
        <dbReference type="EMBL" id="SMG54050.1"/>
    </source>
</evidence>
<evidence type="ECO:0000256" key="2">
    <source>
        <dbReference type="ARBA" id="ARBA00023002"/>
    </source>
</evidence>
<protein>
    <submittedName>
        <fullName evidence="4">NAD(P)-dependent dehydrogenase, short-chain alcohol dehydrogenase family</fullName>
    </submittedName>
</protein>
<dbReference type="STRING" id="1515439.SAMN06265784_106310"/>
<evidence type="ECO:0000256" key="1">
    <source>
        <dbReference type="ARBA" id="ARBA00006484"/>
    </source>
</evidence>
<comment type="similarity">
    <text evidence="1">Belongs to the short-chain dehydrogenases/reductases (SDR) family.</text>
</comment>
<dbReference type="PRINTS" id="PR00080">
    <property type="entry name" value="SDRFAMILY"/>
</dbReference>
<sequence length="262" mass="28213">MSSTPLRYPQRFDLSGTQAVVTGGASGIGFESVRALAQCGARPILLDRDAAALERAQQKLRDEQVDAAIYTVDVTDPDAVRRVADEVIAKEGRVDTLVNSAGIARLNSVLETPDEEWRQVMDINVNGTFWVSRAFGKHMVAQRAGSIVNLGSMSGLIVNRPQTAASYMTSKGAVHMLTKALATEWAKDNVRVNALAPGYVGTEMTLAMRARPELFDVWMDMTPMGRCGEPSEIASAVVFLASSASSYMTGSIVSIDGGYTCW</sequence>
<evidence type="ECO:0000313" key="5">
    <source>
        <dbReference type="Proteomes" id="UP000193228"/>
    </source>
</evidence>
<dbReference type="NCBIfam" id="NF005559">
    <property type="entry name" value="PRK07231.1"/>
    <property type="match status" value="1"/>
</dbReference>
<dbReference type="InterPro" id="IPR036291">
    <property type="entry name" value="NAD(P)-bd_dom_sf"/>
</dbReference>
<dbReference type="InterPro" id="IPR002347">
    <property type="entry name" value="SDR_fam"/>
</dbReference>
<proteinExistence type="inferred from homology"/>
<dbReference type="InterPro" id="IPR057326">
    <property type="entry name" value="KR_dom"/>
</dbReference>
<gene>
    <name evidence="4" type="ORF">SAMN06265784_106310</name>
</gene>
<keyword evidence="5" id="KW-1185">Reference proteome</keyword>
<reference evidence="5" key="1">
    <citation type="submission" date="2017-04" db="EMBL/GenBank/DDBJ databases">
        <authorList>
            <person name="Varghese N."/>
            <person name="Submissions S."/>
        </authorList>
    </citation>
    <scope>NUCLEOTIDE SEQUENCE [LARGE SCALE GENOMIC DNA]</scope>
    <source>
        <strain evidence="5">LMG 29540</strain>
    </source>
</reference>
<organism evidence="4 5">
    <name type="scientific">Paraburkholderia susongensis</name>
    <dbReference type="NCBI Taxonomy" id="1515439"/>
    <lineage>
        <taxon>Bacteria</taxon>
        <taxon>Pseudomonadati</taxon>
        <taxon>Pseudomonadota</taxon>
        <taxon>Betaproteobacteria</taxon>
        <taxon>Burkholderiales</taxon>
        <taxon>Burkholderiaceae</taxon>
        <taxon>Paraburkholderia</taxon>
    </lineage>
</organism>
<dbReference type="GO" id="GO:0005975">
    <property type="term" value="P:carbohydrate metabolic process"/>
    <property type="evidence" value="ECO:0007669"/>
    <property type="project" value="UniProtKB-ARBA"/>
</dbReference>
<dbReference type="Proteomes" id="UP000193228">
    <property type="component" value="Unassembled WGS sequence"/>
</dbReference>
<dbReference type="FunFam" id="3.40.50.720:FF:000240">
    <property type="entry name" value="SDR family oxidoreductase"/>
    <property type="match status" value="1"/>
</dbReference>
<feature type="domain" description="Ketoreductase" evidence="3">
    <location>
        <begin position="19"/>
        <end position="221"/>
    </location>
</feature>
<dbReference type="OrthoDB" id="9803333at2"/>
<dbReference type="EMBL" id="FXAT01000006">
    <property type="protein sequence ID" value="SMG54050.1"/>
    <property type="molecule type" value="Genomic_DNA"/>
</dbReference>
<evidence type="ECO:0000259" key="3">
    <source>
        <dbReference type="SMART" id="SM00822"/>
    </source>
</evidence>
<name>A0A1X7LK52_9BURK</name>
<accession>A0A1X7LK52</accession>